<dbReference type="Gene3D" id="3.30.428.10">
    <property type="entry name" value="HIT-like"/>
    <property type="match status" value="1"/>
</dbReference>
<reference evidence="6" key="3">
    <citation type="submission" date="2025-05" db="UniProtKB">
        <authorList>
            <consortium name="Ensembl"/>
        </authorList>
    </citation>
    <scope>IDENTIFICATION</scope>
</reference>
<dbReference type="Proteomes" id="UP000007303">
    <property type="component" value="Unassembled WGS sequence"/>
</dbReference>
<dbReference type="GO" id="GO:0003824">
    <property type="term" value="F:catalytic activity"/>
    <property type="evidence" value="ECO:0007669"/>
    <property type="project" value="InterPro"/>
</dbReference>
<dbReference type="AlphaFoldDB" id="Q4RGE9"/>
<dbReference type="GeneTree" id="ENSGT00740000115744"/>
<dbReference type="SUPFAM" id="SSF54197">
    <property type="entry name" value="HIT-like"/>
    <property type="match status" value="1"/>
</dbReference>
<comment type="similarity">
    <text evidence="2">Belongs to the HINT family.</text>
</comment>
<dbReference type="Ensembl" id="ENSTNIT00000022254.1">
    <property type="protein sequence ID" value="ENSTNIP00000022018.1"/>
    <property type="gene ID" value="ENSTNIG00000018833.1"/>
</dbReference>
<keyword evidence="7" id="KW-1185">Reference proteome</keyword>
<name>Q4RGE9_TETNG</name>
<evidence type="ECO:0000256" key="1">
    <source>
        <dbReference type="ARBA" id="ARBA00024472"/>
    </source>
</evidence>
<dbReference type="InterPro" id="IPR036265">
    <property type="entry name" value="HIT-like_sf"/>
</dbReference>
<accession>Q4RGE9</accession>
<dbReference type="PANTHER" id="PTHR46648:SF1">
    <property type="entry name" value="ADENOSINE 5'-MONOPHOSPHORAMIDASE HNT1"/>
    <property type="match status" value="1"/>
</dbReference>
<evidence type="ECO:0000313" key="5">
    <source>
        <dbReference type="EMBL" id="CAG12533.1"/>
    </source>
</evidence>
<reference evidence="5 7" key="1">
    <citation type="journal article" date="2004" name="Nature">
        <title>Genome duplication in the teleost fish Tetraodon nigroviridis reveals the early vertebrate proto-karyotype.</title>
        <authorList>
            <person name="Jaillon O."/>
            <person name="Aury J.-M."/>
            <person name="Brunet F."/>
            <person name="Petit J.-L."/>
            <person name="Stange-Thomann N."/>
            <person name="Mauceli E."/>
            <person name="Bouneau L."/>
            <person name="Fischer C."/>
            <person name="Ozouf-Costaz C."/>
            <person name="Bernot A."/>
            <person name="Nicaud S."/>
            <person name="Jaffe D."/>
            <person name="Fisher S."/>
            <person name="Lutfalla G."/>
            <person name="Dossat C."/>
            <person name="Segurens B."/>
            <person name="Dasilva C."/>
            <person name="Salanoubat M."/>
            <person name="Levy M."/>
            <person name="Boudet N."/>
            <person name="Castellano S."/>
            <person name="Anthouard V."/>
            <person name="Jubin C."/>
            <person name="Castelli V."/>
            <person name="Katinka M."/>
            <person name="Vacherie B."/>
            <person name="Biemont C."/>
            <person name="Skalli Z."/>
            <person name="Cattolico L."/>
            <person name="Poulain J."/>
            <person name="De Berardinis V."/>
            <person name="Cruaud C."/>
            <person name="Duprat S."/>
            <person name="Brottier P."/>
            <person name="Coutanceau J.-P."/>
            <person name="Gouzy J."/>
            <person name="Parra G."/>
            <person name="Lardier G."/>
            <person name="Chapple C."/>
            <person name="McKernan K.J."/>
            <person name="McEwan P."/>
            <person name="Bosak S."/>
            <person name="Kellis M."/>
            <person name="Volff J.-N."/>
            <person name="Guigo R."/>
            <person name="Zody M.C."/>
            <person name="Mesirov J."/>
            <person name="Lindblad-Toh K."/>
            <person name="Birren B."/>
            <person name="Nusbaum C."/>
            <person name="Kahn D."/>
            <person name="Robinson-Rechavi M."/>
            <person name="Laudet V."/>
            <person name="Schachter V."/>
            <person name="Quetier F."/>
            <person name="Saurin W."/>
            <person name="Scarpelli C."/>
            <person name="Wincker P."/>
            <person name="Lander E.S."/>
            <person name="Weissenbach J."/>
            <person name="Roest Crollius H."/>
        </authorList>
    </citation>
    <scope>NUCLEOTIDE SEQUENCE [LARGE SCALE GENOMIC DNA]</scope>
</reference>
<reference evidence="5" key="2">
    <citation type="submission" date="2004-02" db="EMBL/GenBank/DDBJ databases">
        <authorList>
            <consortium name="Genoscope"/>
            <consortium name="Whitehead Institute Centre for Genome Research"/>
        </authorList>
    </citation>
    <scope>NUCLEOTIDE SEQUENCE</scope>
</reference>
<dbReference type="PANTHER" id="PTHR46648">
    <property type="entry name" value="HIT FAMILY PROTEIN 1"/>
    <property type="match status" value="1"/>
</dbReference>
<dbReference type="HOGENOM" id="CLU_049757_0_0_1"/>
<comment type="catalytic activity">
    <reaction evidence="1">
        <text>adenosine 5'-phosphoramidate + H2O = NH4(+) + AMP</text>
        <dbReference type="Rhea" id="RHEA:67916"/>
        <dbReference type="ChEBI" id="CHEBI:15377"/>
        <dbReference type="ChEBI" id="CHEBI:28938"/>
        <dbReference type="ChEBI" id="CHEBI:57890"/>
        <dbReference type="ChEBI" id="CHEBI:456215"/>
    </reaction>
</comment>
<dbReference type="STRING" id="99883.ENSTNIP00000022018"/>
<gene>
    <name evidence="5" type="ORF">GSTENG00034835001</name>
</gene>
<evidence type="ECO:0000313" key="7">
    <source>
        <dbReference type="Proteomes" id="UP000007303"/>
    </source>
</evidence>
<dbReference type="OMA" id="PQWRIWE"/>
<proteinExistence type="inferred from homology"/>
<evidence type="ECO:0000259" key="4">
    <source>
        <dbReference type="PROSITE" id="PS51084"/>
    </source>
</evidence>
<comment type="caution">
    <text evidence="3">Lacks conserved residue(s) required for the propagation of feature annotation.</text>
</comment>
<feature type="domain" description="HIT" evidence="4">
    <location>
        <begin position="174"/>
        <end position="278"/>
    </location>
</feature>
<organism evidence="5">
    <name type="scientific">Tetraodon nigroviridis</name>
    <name type="common">Spotted green pufferfish</name>
    <name type="synonym">Chelonodon nigroviridis</name>
    <dbReference type="NCBI Taxonomy" id="99883"/>
    <lineage>
        <taxon>Eukaryota</taxon>
        <taxon>Metazoa</taxon>
        <taxon>Chordata</taxon>
        <taxon>Craniata</taxon>
        <taxon>Vertebrata</taxon>
        <taxon>Euteleostomi</taxon>
        <taxon>Actinopterygii</taxon>
        <taxon>Neopterygii</taxon>
        <taxon>Teleostei</taxon>
        <taxon>Neoteleostei</taxon>
        <taxon>Acanthomorphata</taxon>
        <taxon>Eupercaria</taxon>
        <taxon>Tetraodontiformes</taxon>
        <taxon>Tetradontoidea</taxon>
        <taxon>Tetraodontidae</taxon>
        <taxon>Tetraodon</taxon>
    </lineage>
</organism>
<dbReference type="KEGG" id="tng:GSTEN00034835G001"/>
<sequence>MQLIRSVVRRMTSSPRRHVIWESDGLVAYLHPRPWSPGSVLLESSTPGRLGGSIFHLKRQEFVSWLLGARAVAELLCDRLAVRRCALVSRPHRDTPAQIRILPLHGLDAEWRPHLAGDEEHNACDPGYCSSKTAPRWSDSRLSEIQAKVRAKLPFPGAPHNLTFLGDDPAHPGLFSRIVRGEEQQWRVWEDEGHVAFLTPFPNSPGFTVLVPRRPLTSDIFRLGKGDYERLVVASWEVSRLLEDSLGSWATGLIFEGFEIDYAHVKLIPLFHPSPPETGDGAPKPSIPQFYATYPGYVTSEDGPGASLESLNELQMKITQT</sequence>
<dbReference type="PROSITE" id="PS51084">
    <property type="entry name" value="HIT_2"/>
    <property type="match status" value="1"/>
</dbReference>
<evidence type="ECO:0000256" key="2">
    <source>
        <dbReference type="ARBA" id="ARBA00025764"/>
    </source>
</evidence>
<evidence type="ECO:0000313" key="6">
    <source>
        <dbReference type="Ensembl" id="ENSTNIP00000022018.1"/>
    </source>
</evidence>
<protein>
    <submittedName>
        <fullName evidence="5">(spotted green pufferfish) hypothetical protein</fullName>
    </submittedName>
</protein>
<dbReference type="InterPro" id="IPR011146">
    <property type="entry name" value="HIT-like"/>
</dbReference>
<dbReference type="EMBL" id="CAAE01015100">
    <property type="protein sequence ID" value="CAG12533.1"/>
    <property type="molecule type" value="Genomic_DNA"/>
</dbReference>
<dbReference type="OrthoDB" id="2262349at2759"/>
<dbReference type="InterPro" id="IPR001310">
    <property type="entry name" value="Histidine_triad_HIT"/>
</dbReference>
<evidence type="ECO:0000256" key="3">
    <source>
        <dbReference type="PROSITE-ProRule" id="PRU00464"/>
    </source>
</evidence>